<dbReference type="AlphaFoldDB" id="A0AAD8N3L4"/>
<gene>
    <name evidence="6" type="ORF">POM88_013783</name>
</gene>
<evidence type="ECO:0000256" key="3">
    <source>
        <dbReference type="ARBA" id="ARBA00022801"/>
    </source>
</evidence>
<keyword evidence="7" id="KW-1185">Reference proteome</keyword>
<evidence type="ECO:0000313" key="6">
    <source>
        <dbReference type="EMBL" id="KAK1394727.1"/>
    </source>
</evidence>
<dbReference type="SUPFAM" id="SSF54001">
    <property type="entry name" value="Cysteine proteinases"/>
    <property type="match status" value="1"/>
</dbReference>
<evidence type="ECO:0000256" key="2">
    <source>
        <dbReference type="ARBA" id="ARBA00022670"/>
    </source>
</evidence>
<keyword evidence="2" id="KW-0645">Protease</keyword>
<keyword evidence="4" id="KW-0788">Thiol protease</keyword>
<proteinExistence type="inferred from homology"/>
<keyword evidence="3" id="KW-0378">Hydrolase</keyword>
<dbReference type="PROSITE" id="PS50600">
    <property type="entry name" value="ULP_PROTEASE"/>
    <property type="match status" value="1"/>
</dbReference>
<dbReference type="GO" id="GO:0016929">
    <property type="term" value="F:deSUMOylase activity"/>
    <property type="evidence" value="ECO:0007669"/>
    <property type="project" value="TreeGrafter"/>
</dbReference>
<dbReference type="GO" id="GO:0006508">
    <property type="term" value="P:proteolysis"/>
    <property type="evidence" value="ECO:0007669"/>
    <property type="project" value="UniProtKB-KW"/>
</dbReference>
<reference evidence="6" key="2">
    <citation type="submission" date="2023-05" db="EMBL/GenBank/DDBJ databases">
        <authorList>
            <person name="Schelkunov M.I."/>
        </authorList>
    </citation>
    <scope>NUCLEOTIDE SEQUENCE</scope>
    <source>
        <strain evidence="6">Hsosn_3</strain>
        <tissue evidence="6">Leaf</tissue>
    </source>
</reference>
<dbReference type="GO" id="GO:0005634">
    <property type="term" value="C:nucleus"/>
    <property type="evidence" value="ECO:0007669"/>
    <property type="project" value="TreeGrafter"/>
</dbReference>
<dbReference type="PANTHER" id="PTHR12606">
    <property type="entry name" value="SENTRIN/SUMO-SPECIFIC PROTEASE"/>
    <property type="match status" value="1"/>
</dbReference>
<evidence type="ECO:0000259" key="5">
    <source>
        <dbReference type="PROSITE" id="PS50600"/>
    </source>
</evidence>
<dbReference type="InterPro" id="IPR038765">
    <property type="entry name" value="Papain-like_cys_pep_sf"/>
</dbReference>
<comment type="caution">
    <text evidence="6">The sequence shown here is derived from an EMBL/GenBank/DDBJ whole genome shotgun (WGS) entry which is preliminary data.</text>
</comment>
<accession>A0AAD8N3L4</accession>
<comment type="similarity">
    <text evidence="1">Belongs to the peptidase C48 family.</text>
</comment>
<dbReference type="EMBL" id="JAUIZM010000003">
    <property type="protein sequence ID" value="KAK1394727.1"/>
    <property type="molecule type" value="Genomic_DNA"/>
</dbReference>
<dbReference type="Gene3D" id="3.40.395.10">
    <property type="entry name" value="Adenoviral Proteinase, Chain A"/>
    <property type="match status" value="1"/>
</dbReference>
<dbReference type="Pfam" id="PF02902">
    <property type="entry name" value="Peptidase_C48"/>
    <property type="match status" value="1"/>
</dbReference>
<evidence type="ECO:0000313" key="7">
    <source>
        <dbReference type="Proteomes" id="UP001237642"/>
    </source>
</evidence>
<dbReference type="GO" id="GO:0016926">
    <property type="term" value="P:protein desumoylation"/>
    <property type="evidence" value="ECO:0007669"/>
    <property type="project" value="TreeGrafter"/>
</dbReference>
<name>A0AAD8N3L4_9APIA</name>
<protein>
    <recommendedName>
        <fullName evidence="5">Ubiquitin-like protease family profile domain-containing protein</fullName>
    </recommendedName>
</protein>
<organism evidence="6 7">
    <name type="scientific">Heracleum sosnowskyi</name>
    <dbReference type="NCBI Taxonomy" id="360622"/>
    <lineage>
        <taxon>Eukaryota</taxon>
        <taxon>Viridiplantae</taxon>
        <taxon>Streptophyta</taxon>
        <taxon>Embryophyta</taxon>
        <taxon>Tracheophyta</taxon>
        <taxon>Spermatophyta</taxon>
        <taxon>Magnoliopsida</taxon>
        <taxon>eudicotyledons</taxon>
        <taxon>Gunneridae</taxon>
        <taxon>Pentapetalae</taxon>
        <taxon>asterids</taxon>
        <taxon>campanulids</taxon>
        <taxon>Apiales</taxon>
        <taxon>Apiaceae</taxon>
        <taxon>Apioideae</taxon>
        <taxon>apioid superclade</taxon>
        <taxon>Tordylieae</taxon>
        <taxon>Tordyliinae</taxon>
        <taxon>Heracleum</taxon>
    </lineage>
</organism>
<reference evidence="6" key="1">
    <citation type="submission" date="2023-02" db="EMBL/GenBank/DDBJ databases">
        <title>Genome of toxic invasive species Heracleum sosnowskyi carries increased number of genes despite the absence of recent whole-genome duplications.</title>
        <authorList>
            <person name="Schelkunov M."/>
            <person name="Shtratnikova V."/>
            <person name="Makarenko M."/>
            <person name="Klepikova A."/>
            <person name="Omelchenko D."/>
            <person name="Novikova G."/>
            <person name="Obukhova E."/>
            <person name="Bogdanov V."/>
            <person name="Penin A."/>
            <person name="Logacheva M."/>
        </authorList>
    </citation>
    <scope>NUCLEOTIDE SEQUENCE</scope>
    <source>
        <strain evidence="6">Hsosn_3</strain>
        <tissue evidence="6">Leaf</tissue>
    </source>
</reference>
<sequence>MEEKGGARDFMSRDYSFTKLPFWIKNGRELRFGEFNSIFITIGFYISAFEMKSAMNLVSEIYRRDPPEYFYDLIPGFLAHFDRVMVEVEGPGFERPTFPRRAPMEVVEPTVPHVTTGNPSTPVDFNNAGPSSTSVPTECNIAGPSTSSFKKMPRDYYNDIYEIDTKEDLLVDVRRGGPEMKGEIKRASKSCKARWLYGNWWSKEVEVEIAARPIKGVEVEVISHRNLFYNLDKSHLMTLKPRNEVADEIVNAYFELLREREKRYFEYENVARHFFMPSEFMEVAKFYVQDVKKHPLDRSEDDLKVLKSFLVNVAKQHRADNIDDCEIIYFPTCHEKHWFLFIWNVVDQKVVLLDSLRNDTKFMKLRELYRTQYYIMEKLVPIMLHIVNKTRFPEIQWGKVKQLVERPMQVELDCGIFVCKYVDAYLMGLSIEKQRWSREDIRNFRFRIAWELRKGEARHFPKFCSDWRLKFPRIIGETKKRNME</sequence>
<evidence type="ECO:0000256" key="1">
    <source>
        <dbReference type="ARBA" id="ARBA00005234"/>
    </source>
</evidence>
<dbReference type="InterPro" id="IPR003653">
    <property type="entry name" value="Peptidase_C48_C"/>
</dbReference>
<feature type="domain" description="Ubiquitin-like protease family profile" evidence="5">
    <location>
        <begin position="229"/>
        <end position="425"/>
    </location>
</feature>
<dbReference type="Proteomes" id="UP001237642">
    <property type="component" value="Unassembled WGS sequence"/>
</dbReference>
<dbReference type="PANTHER" id="PTHR12606:SF1">
    <property type="entry name" value="UBIQUITIN-LIKE-SPECIFIC PROTEASE 1A"/>
    <property type="match status" value="1"/>
</dbReference>
<evidence type="ECO:0000256" key="4">
    <source>
        <dbReference type="ARBA" id="ARBA00022807"/>
    </source>
</evidence>